<evidence type="ECO:0000313" key="1">
    <source>
        <dbReference type="EMBL" id="RHZ75719.1"/>
    </source>
</evidence>
<accession>A0A397IIB8</accession>
<protein>
    <submittedName>
        <fullName evidence="1">Uncharacterized protein</fullName>
    </submittedName>
</protein>
<gene>
    <name evidence="1" type="ORF">Glove_212g56</name>
</gene>
<reference evidence="1 2" key="1">
    <citation type="submission" date="2018-08" db="EMBL/GenBank/DDBJ databases">
        <title>Genome and evolution of the arbuscular mycorrhizal fungus Diversispora epigaea (formerly Glomus versiforme) and its bacterial endosymbionts.</title>
        <authorList>
            <person name="Sun X."/>
            <person name="Fei Z."/>
            <person name="Harrison M."/>
        </authorList>
    </citation>
    <scope>NUCLEOTIDE SEQUENCE [LARGE SCALE GENOMIC DNA]</scope>
    <source>
        <strain evidence="1 2">IT104</strain>
    </source>
</reference>
<organism evidence="1 2">
    <name type="scientific">Diversispora epigaea</name>
    <dbReference type="NCBI Taxonomy" id="1348612"/>
    <lineage>
        <taxon>Eukaryota</taxon>
        <taxon>Fungi</taxon>
        <taxon>Fungi incertae sedis</taxon>
        <taxon>Mucoromycota</taxon>
        <taxon>Glomeromycotina</taxon>
        <taxon>Glomeromycetes</taxon>
        <taxon>Diversisporales</taxon>
        <taxon>Diversisporaceae</taxon>
        <taxon>Diversispora</taxon>
    </lineage>
</organism>
<evidence type="ECO:0000313" key="2">
    <source>
        <dbReference type="Proteomes" id="UP000266861"/>
    </source>
</evidence>
<keyword evidence="2" id="KW-1185">Reference proteome</keyword>
<comment type="caution">
    <text evidence="1">The sequence shown here is derived from an EMBL/GenBank/DDBJ whole genome shotgun (WGS) entry which is preliminary data.</text>
</comment>
<dbReference type="Proteomes" id="UP000266861">
    <property type="component" value="Unassembled WGS sequence"/>
</dbReference>
<name>A0A397IIB8_9GLOM</name>
<sequence>MSSTSQYKRWNLLDISSMSDSSEGHKLRLLPMHSKWITCLHVNNTTGFEHFGEMASEHLEHISEVGSIVLLGEEEESLFYKA</sequence>
<dbReference type="AlphaFoldDB" id="A0A397IIB8"/>
<dbReference type="EMBL" id="PQFF01000197">
    <property type="protein sequence ID" value="RHZ75719.1"/>
    <property type="molecule type" value="Genomic_DNA"/>
</dbReference>
<proteinExistence type="predicted"/>